<feature type="non-terminal residue" evidence="6">
    <location>
        <position position="1"/>
    </location>
</feature>
<dbReference type="AlphaFoldDB" id="A0A699Z954"/>
<feature type="compositionally biased region" description="Low complexity" evidence="4">
    <location>
        <begin position="240"/>
        <end position="264"/>
    </location>
</feature>
<feature type="domain" description="TOG" evidence="5">
    <location>
        <begin position="1"/>
        <end position="228"/>
    </location>
</feature>
<feature type="region of interest" description="Disordered" evidence="4">
    <location>
        <begin position="227"/>
        <end position="264"/>
    </location>
</feature>
<evidence type="ECO:0000256" key="3">
    <source>
        <dbReference type="ARBA" id="ARBA00023212"/>
    </source>
</evidence>
<comment type="subcellular location">
    <subcellularLocation>
        <location evidence="1">Cytoplasm</location>
        <location evidence="1">Cytoskeleton</location>
    </subcellularLocation>
</comment>
<dbReference type="InterPro" id="IPR016024">
    <property type="entry name" value="ARM-type_fold"/>
</dbReference>
<dbReference type="Gene3D" id="1.25.10.10">
    <property type="entry name" value="Leucine-rich Repeat Variant"/>
    <property type="match status" value="2"/>
</dbReference>
<comment type="caution">
    <text evidence="6">The sequence shown here is derived from an EMBL/GenBank/DDBJ whole genome shotgun (WGS) entry which is preliminary data.</text>
</comment>
<sequence>MADEEAQVLRESKKWAWADRVAHSNWKVRSSAYDDIRAACTAVYEETDPCLTEFVADSNAAAQDKALDALNTFLFKANEQLVSKYVDKVVANIVGKALNGRTGTVQRATEALLCYIELEQSSAVVDGLLAGLKNKVPKIVVASIDVLVQAISLFGVKVIIPQPVIKATPAVADSKDGKAREKAKELVVELSRWVGPEVIRSALFKDMRDAMKEEIDRGMQEVAALGRPKPERFTRKEQARQAALRAQQEASGAPADAGGAAADSGGAAAAAVEEVQAEVDPYEFAEPRDVLKDLKKEWWENLEAKKWSDRKSSLTQLKELDVDYGDVNRELRKVITKDSNVACVAEAIACTGAMAQGLRAAFSATAKNLVEVLLEKYKEKNAAVGKAVSEALAAMHKHCWGLLDVAENLTAALGHSNPKVKEETLVWLTSEIGAEAKPALNKLAPLLLAPAAKCAEEATPSLREAALRFMVTFATKFGNFVVLDKFTTKMDDGRKKRLEEMRAEAAGPAAGGPGAGARPSAAAAALAASRSKPGTAATAKVPLAAAAGTGKVAAGTSAVGAKKGAAGKEPGNGYICSGSSTLAAQAAAMRLTGAQ</sequence>
<dbReference type="Proteomes" id="UP000485058">
    <property type="component" value="Unassembled WGS sequence"/>
</dbReference>
<protein>
    <recommendedName>
        <fullName evidence="5">TOG domain-containing protein</fullName>
    </recommendedName>
</protein>
<proteinExistence type="predicted"/>
<keyword evidence="3" id="KW-0206">Cytoskeleton</keyword>
<evidence type="ECO:0000313" key="6">
    <source>
        <dbReference type="EMBL" id="GFH15736.1"/>
    </source>
</evidence>
<reference evidence="6 7" key="1">
    <citation type="submission" date="2020-02" db="EMBL/GenBank/DDBJ databases">
        <title>Draft genome sequence of Haematococcus lacustris strain NIES-144.</title>
        <authorList>
            <person name="Morimoto D."/>
            <person name="Nakagawa S."/>
            <person name="Yoshida T."/>
            <person name="Sawayama S."/>
        </authorList>
    </citation>
    <scope>NUCLEOTIDE SEQUENCE [LARGE SCALE GENOMIC DNA]</scope>
    <source>
        <strain evidence="6 7">NIES-144</strain>
    </source>
</reference>
<dbReference type="GO" id="GO:0030951">
    <property type="term" value="P:establishment or maintenance of microtubule cytoskeleton polarity"/>
    <property type="evidence" value="ECO:0007669"/>
    <property type="project" value="InterPro"/>
</dbReference>
<keyword evidence="7" id="KW-1185">Reference proteome</keyword>
<evidence type="ECO:0000256" key="4">
    <source>
        <dbReference type="SAM" id="MobiDB-lite"/>
    </source>
</evidence>
<dbReference type="GO" id="GO:0051010">
    <property type="term" value="F:microtubule plus-end binding"/>
    <property type="evidence" value="ECO:0007669"/>
    <property type="project" value="InterPro"/>
</dbReference>
<feature type="compositionally biased region" description="Basic and acidic residues" evidence="4">
    <location>
        <begin position="228"/>
        <end position="239"/>
    </location>
</feature>
<dbReference type="SMART" id="SM01349">
    <property type="entry name" value="TOG"/>
    <property type="match status" value="2"/>
</dbReference>
<dbReference type="InterPro" id="IPR034085">
    <property type="entry name" value="TOG"/>
</dbReference>
<dbReference type="GO" id="GO:0061863">
    <property type="term" value="F:microtubule plus end polymerase"/>
    <property type="evidence" value="ECO:0007669"/>
    <property type="project" value="InterPro"/>
</dbReference>
<evidence type="ECO:0000256" key="1">
    <source>
        <dbReference type="ARBA" id="ARBA00004245"/>
    </source>
</evidence>
<evidence type="ECO:0000259" key="5">
    <source>
        <dbReference type="SMART" id="SM01349"/>
    </source>
</evidence>
<feature type="non-terminal residue" evidence="6">
    <location>
        <position position="595"/>
    </location>
</feature>
<feature type="domain" description="TOG" evidence="5">
    <location>
        <begin position="283"/>
        <end position="511"/>
    </location>
</feature>
<organism evidence="6 7">
    <name type="scientific">Haematococcus lacustris</name>
    <name type="common">Green alga</name>
    <name type="synonym">Haematococcus pluvialis</name>
    <dbReference type="NCBI Taxonomy" id="44745"/>
    <lineage>
        <taxon>Eukaryota</taxon>
        <taxon>Viridiplantae</taxon>
        <taxon>Chlorophyta</taxon>
        <taxon>core chlorophytes</taxon>
        <taxon>Chlorophyceae</taxon>
        <taxon>CS clade</taxon>
        <taxon>Chlamydomonadales</taxon>
        <taxon>Haematococcaceae</taxon>
        <taxon>Haematococcus</taxon>
    </lineage>
</organism>
<dbReference type="InterPro" id="IPR045110">
    <property type="entry name" value="XMAP215"/>
</dbReference>
<dbReference type="GO" id="GO:0046785">
    <property type="term" value="P:microtubule polymerization"/>
    <property type="evidence" value="ECO:0007669"/>
    <property type="project" value="InterPro"/>
</dbReference>
<dbReference type="PANTHER" id="PTHR12609">
    <property type="entry name" value="MICROTUBULE ASSOCIATED PROTEIN XMAP215"/>
    <property type="match status" value="1"/>
</dbReference>
<accession>A0A699Z954</accession>
<keyword evidence="2" id="KW-0963">Cytoplasm</keyword>
<dbReference type="InterPro" id="IPR011989">
    <property type="entry name" value="ARM-like"/>
</dbReference>
<gene>
    <name evidence="6" type="ORF">HaLaN_12024</name>
</gene>
<dbReference type="InterPro" id="IPR048491">
    <property type="entry name" value="XMAP215_CLASP_TOG"/>
</dbReference>
<dbReference type="GO" id="GO:0005856">
    <property type="term" value="C:cytoskeleton"/>
    <property type="evidence" value="ECO:0007669"/>
    <property type="project" value="UniProtKB-SubCell"/>
</dbReference>
<dbReference type="EMBL" id="BLLF01000892">
    <property type="protein sequence ID" value="GFH15736.1"/>
    <property type="molecule type" value="Genomic_DNA"/>
</dbReference>
<evidence type="ECO:0000256" key="2">
    <source>
        <dbReference type="ARBA" id="ARBA00022490"/>
    </source>
</evidence>
<evidence type="ECO:0000313" key="7">
    <source>
        <dbReference type="Proteomes" id="UP000485058"/>
    </source>
</evidence>
<dbReference type="Pfam" id="PF21041">
    <property type="entry name" value="XMAP215_CLASP_TOG"/>
    <property type="match status" value="1"/>
</dbReference>
<name>A0A699Z954_HAELA</name>
<dbReference type="GO" id="GO:0007051">
    <property type="term" value="P:spindle organization"/>
    <property type="evidence" value="ECO:0007669"/>
    <property type="project" value="InterPro"/>
</dbReference>
<dbReference type="SUPFAM" id="SSF48371">
    <property type="entry name" value="ARM repeat"/>
    <property type="match status" value="1"/>
</dbReference>